<proteinExistence type="predicted"/>
<reference evidence="2" key="2">
    <citation type="submission" date="2020-05" db="UniProtKB">
        <authorList>
            <consortium name="EnsemblMetazoa"/>
        </authorList>
    </citation>
    <scope>IDENTIFICATION</scope>
    <source>
        <strain evidence="2">A-37</strain>
    </source>
</reference>
<dbReference type="VEuPathDB" id="VectorBase:ACUA021443"/>
<sequence length="143" mass="15607">MLRKWRCNQRWKPFVIDCLAIGFLALGAEAFATLSAAWSTSNRAAIVLAGRKKHGKTNCTVKREHDEPASSGQELPDSPRVTPVELFLFLCTTPFPFSPTHPFGVTTTVAVPRCNSNTKCALLHCLLCSPNCEYASAPSPTTL</sequence>
<protein>
    <submittedName>
        <fullName evidence="2">Uncharacterized protein</fullName>
    </submittedName>
</protein>
<evidence type="ECO:0000313" key="3">
    <source>
        <dbReference type="Proteomes" id="UP000075883"/>
    </source>
</evidence>
<dbReference type="EnsemblMetazoa" id="ACUA021443-RA">
    <property type="protein sequence ID" value="ACUA021443-PA"/>
    <property type="gene ID" value="ACUA021443"/>
</dbReference>
<dbReference type="Proteomes" id="UP000075883">
    <property type="component" value="Unassembled WGS sequence"/>
</dbReference>
<name>A0A182MLY2_9DIPT</name>
<organism evidence="2 3">
    <name type="scientific">Anopheles culicifacies</name>
    <dbReference type="NCBI Taxonomy" id="139723"/>
    <lineage>
        <taxon>Eukaryota</taxon>
        <taxon>Metazoa</taxon>
        <taxon>Ecdysozoa</taxon>
        <taxon>Arthropoda</taxon>
        <taxon>Hexapoda</taxon>
        <taxon>Insecta</taxon>
        <taxon>Pterygota</taxon>
        <taxon>Neoptera</taxon>
        <taxon>Endopterygota</taxon>
        <taxon>Diptera</taxon>
        <taxon>Nematocera</taxon>
        <taxon>Culicoidea</taxon>
        <taxon>Culicidae</taxon>
        <taxon>Anophelinae</taxon>
        <taxon>Anopheles</taxon>
        <taxon>culicifacies species complex</taxon>
    </lineage>
</organism>
<accession>A0A182MLY2</accession>
<dbReference type="EMBL" id="AXCM01007059">
    <property type="status" value="NOT_ANNOTATED_CDS"/>
    <property type="molecule type" value="Genomic_DNA"/>
</dbReference>
<keyword evidence="3" id="KW-1185">Reference proteome</keyword>
<evidence type="ECO:0000313" key="2">
    <source>
        <dbReference type="EnsemblMetazoa" id="ACUA021443-PA"/>
    </source>
</evidence>
<reference evidence="3" key="1">
    <citation type="submission" date="2013-09" db="EMBL/GenBank/DDBJ databases">
        <title>The Genome Sequence of Anopheles culicifacies species A.</title>
        <authorList>
            <consortium name="The Broad Institute Genomics Platform"/>
            <person name="Neafsey D.E."/>
            <person name="Besansky N."/>
            <person name="Howell P."/>
            <person name="Walton C."/>
            <person name="Young S.K."/>
            <person name="Zeng Q."/>
            <person name="Gargeya S."/>
            <person name="Fitzgerald M."/>
            <person name="Haas B."/>
            <person name="Abouelleil A."/>
            <person name="Allen A.W."/>
            <person name="Alvarado L."/>
            <person name="Arachchi H.M."/>
            <person name="Berlin A.M."/>
            <person name="Chapman S.B."/>
            <person name="Gainer-Dewar J."/>
            <person name="Goldberg J."/>
            <person name="Griggs A."/>
            <person name="Gujja S."/>
            <person name="Hansen M."/>
            <person name="Howarth C."/>
            <person name="Imamovic A."/>
            <person name="Ireland A."/>
            <person name="Larimer J."/>
            <person name="McCowan C."/>
            <person name="Murphy C."/>
            <person name="Pearson M."/>
            <person name="Poon T.W."/>
            <person name="Priest M."/>
            <person name="Roberts A."/>
            <person name="Saif S."/>
            <person name="Shea T."/>
            <person name="Sisk P."/>
            <person name="Sykes S."/>
            <person name="Wortman J."/>
            <person name="Nusbaum C."/>
            <person name="Birren B."/>
        </authorList>
    </citation>
    <scope>NUCLEOTIDE SEQUENCE [LARGE SCALE GENOMIC DNA]</scope>
    <source>
        <strain evidence="3">A-37</strain>
    </source>
</reference>
<feature type="region of interest" description="Disordered" evidence="1">
    <location>
        <begin position="59"/>
        <end position="78"/>
    </location>
</feature>
<dbReference type="AlphaFoldDB" id="A0A182MLY2"/>
<evidence type="ECO:0000256" key="1">
    <source>
        <dbReference type="SAM" id="MobiDB-lite"/>
    </source>
</evidence>